<keyword evidence="1" id="KW-0732">Signal</keyword>
<dbReference type="Gene3D" id="2.70.70.10">
    <property type="entry name" value="Glucose Permease (Domain IIA)"/>
    <property type="match status" value="1"/>
</dbReference>
<dbReference type="PANTHER" id="PTHR21666:SF289">
    <property type="entry name" value="L-ALA--D-GLU ENDOPEPTIDASE"/>
    <property type="match status" value="1"/>
</dbReference>
<evidence type="ECO:0000256" key="1">
    <source>
        <dbReference type="ARBA" id="ARBA00022729"/>
    </source>
</evidence>
<proteinExistence type="predicted"/>
<evidence type="ECO:0000313" key="5">
    <source>
        <dbReference type="EMBL" id="BCZ17723.1"/>
    </source>
</evidence>
<evidence type="ECO:0000256" key="2">
    <source>
        <dbReference type="SAM" id="Coils"/>
    </source>
</evidence>
<dbReference type="InterPro" id="IPR011055">
    <property type="entry name" value="Dup_hybrid_motif"/>
</dbReference>
<dbReference type="Pfam" id="PF01551">
    <property type="entry name" value="Peptidase_M23"/>
    <property type="match status" value="1"/>
</dbReference>
<feature type="coiled-coil region" evidence="2">
    <location>
        <begin position="56"/>
        <end position="90"/>
    </location>
</feature>
<dbReference type="EMBL" id="AP024814">
    <property type="protein sequence ID" value="BCZ17723.1"/>
    <property type="molecule type" value="Genomic_DNA"/>
</dbReference>
<feature type="region of interest" description="Disordered" evidence="3">
    <location>
        <begin position="241"/>
        <end position="260"/>
    </location>
</feature>
<organism evidence="5 6">
    <name type="scientific">Helicobacter gastrocanis</name>
    <dbReference type="NCBI Taxonomy" id="2849641"/>
    <lineage>
        <taxon>Bacteria</taxon>
        <taxon>Pseudomonadati</taxon>
        <taxon>Campylobacterota</taxon>
        <taxon>Epsilonproteobacteria</taxon>
        <taxon>Campylobacterales</taxon>
        <taxon>Helicobacteraceae</taxon>
        <taxon>Helicobacter</taxon>
    </lineage>
</organism>
<feature type="coiled-coil region" evidence="2">
    <location>
        <begin position="175"/>
        <end position="237"/>
    </location>
</feature>
<keyword evidence="2" id="KW-0175">Coiled coil</keyword>
<sequence length="410" mass="46901">MKTKTLLGHCLMLWVLNGQSVADIDKNISLNQNKLKATALEKNKISNHLSSLGNAINQKYRQSQEISRQIQNIQRDIDKNQAQNQAQEKSLEENRLFLESLQKSRSKIQDSVTAILLKDILFVMLLDKQDLATTEDIMLQTTFKYLNHDSRSRLANLNAQEEQISTRIAQIVRNIDQMSATITAQKDRKRNLQNMVATQQKLIENMQAELAIYNKKLENLDKERKGLDQLLASLNIVKQKELERQRHPQREEPPTTTGGLQAPLEVRQVASSYRDITTIAYNGPKTIAPLASYKIAQKFGPYFDPVYKLKVFNESVTLISTKPNAVVRSVFDGRVVYAKEVPILKKVIIIEHKDGMHTIYSQLDKIAPTIRHGLRVQKGYVIGRIDQRLSFEVTLKDKHINPLEIIARTQ</sequence>
<dbReference type="InterPro" id="IPR050570">
    <property type="entry name" value="Cell_wall_metabolism_enzyme"/>
</dbReference>
<evidence type="ECO:0000256" key="3">
    <source>
        <dbReference type="SAM" id="MobiDB-lite"/>
    </source>
</evidence>
<dbReference type="CDD" id="cd12797">
    <property type="entry name" value="M23_peptidase"/>
    <property type="match status" value="1"/>
</dbReference>
<feature type="compositionally biased region" description="Basic and acidic residues" evidence="3">
    <location>
        <begin position="241"/>
        <end position="253"/>
    </location>
</feature>
<gene>
    <name evidence="5" type="ORF">NHP190003_10050</name>
</gene>
<evidence type="ECO:0000313" key="6">
    <source>
        <dbReference type="Proteomes" id="UP000826775"/>
    </source>
</evidence>
<feature type="domain" description="M23ase beta-sheet core" evidence="4">
    <location>
        <begin position="319"/>
        <end position="402"/>
    </location>
</feature>
<accession>A0ABM7SCK1</accession>
<dbReference type="PANTHER" id="PTHR21666">
    <property type="entry name" value="PEPTIDASE-RELATED"/>
    <property type="match status" value="1"/>
</dbReference>
<dbReference type="SUPFAM" id="SSF51261">
    <property type="entry name" value="Duplicated hybrid motif"/>
    <property type="match status" value="1"/>
</dbReference>
<keyword evidence="6" id="KW-1185">Reference proteome</keyword>
<protein>
    <submittedName>
        <fullName evidence="5">Peptidase_M23 domain-containing protein</fullName>
    </submittedName>
</protein>
<name>A0ABM7SCK1_9HELI</name>
<dbReference type="Proteomes" id="UP000826775">
    <property type="component" value="Chromosome"/>
</dbReference>
<dbReference type="InterPro" id="IPR016047">
    <property type="entry name" value="M23ase_b-sheet_dom"/>
</dbReference>
<reference evidence="5 6" key="1">
    <citation type="submission" date="2021-07" db="EMBL/GenBank/DDBJ databases">
        <title>Novel Helicobacter sp. Isolated from a dog.</title>
        <authorList>
            <person name="Rimbara E."/>
            <person name="Suzuki M."/>
        </authorList>
    </citation>
    <scope>NUCLEOTIDE SEQUENCE [LARGE SCALE GENOMIC DNA]</scope>
    <source>
        <strain evidence="6">NHP19-003</strain>
    </source>
</reference>
<evidence type="ECO:0000259" key="4">
    <source>
        <dbReference type="Pfam" id="PF01551"/>
    </source>
</evidence>